<dbReference type="FunFam" id="3.30.450.20:FF:000047">
    <property type="entry name" value="SIM bHLH transcription factor 2"/>
    <property type="match status" value="1"/>
</dbReference>
<evidence type="ECO:0000259" key="7">
    <source>
        <dbReference type="PROSITE" id="PS50112"/>
    </source>
</evidence>
<dbReference type="EMBL" id="JAODUP010000134">
    <property type="protein sequence ID" value="KAK2160410.1"/>
    <property type="molecule type" value="Genomic_DNA"/>
</dbReference>
<feature type="compositionally biased region" description="Polar residues" evidence="6">
    <location>
        <begin position="401"/>
        <end position="411"/>
    </location>
</feature>
<keyword evidence="3" id="KW-0238">DNA-binding</keyword>
<evidence type="ECO:0000256" key="2">
    <source>
        <dbReference type="ARBA" id="ARBA00023015"/>
    </source>
</evidence>
<dbReference type="PANTHER" id="PTHR23043:SF36">
    <property type="entry name" value="PROTEIN SINGLE-MINDED"/>
    <property type="match status" value="1"/>
</dbReference>
<dbReference type="InterPro" id="IPR001610">
    <property type="entry name" value="PAC"/>
</dbReference>
<evidence type="ECO:0000313" key="8">
    <source>
        <dbReference type="EMBL" id="KAK2160410.1"/>
    </source>
</evidence>
<dbReference type="InterPro" id="IPR035965">
    <property type="entry name" value="PAS-like_dom_sf"/>
</dbReference>
<dbReference type="PROSITE" id="PS50112">
    <property type="entry name" value="PAS"/>
    <property type="match status" value="1"/>
</dbReference>
<keyword evidence="4" id="KW-0804">Transcription</keyword>
<reference evidence="8" key="1">
    <citation type="journal article" date="2023" name="Mol. Biol. Evol.">
        <title>Third-Generation Sequencing Reveals the Adaptive Role of the Epigenome in Three Deep-Sea Polychaetes.</title>
        <authorList>
            <person name="Perez M."/>
            <person name="Aroh O."/>
            <person name="Sun Y."/>
            <person name="Lan Y."/>
            <person name="Juniper S.K."/>
            <person name="Young C.R."/>
            <person name="Angers B."/>
            <person name="Qian P.Y."/>
        </authorList>
    </citation>
    <scope>NUCLEOTIDE SEQUENCE</scope>
    <source>
        <strain evidence="8">P08H-3</strain>
    </source>
</reference>
<organism evidence="8 9">
    <name type="scientific">Paralvinella palmiformis</name>
    <dbReference type="NCBI Taxonomy" id="53620"/>
    <lineage>
        <taxon>Eukaryota</taxon>
        <taxon>Metazoa</taxon>
        <taxon>Spiralia</taxon>
        <taxon>Lophotrochozoa</taxon>
        <taxon>Annelida</taxon>
        <taxon>Polychaeta</taxon>
        <taxon>Sedentaria</taxon>
        <taxon>Canalipalpata</taxon>
        <taxon>Terebellida</taxon>
        <taxon>Terebelliformia</taxon>
        <taxon>Alvinellidae</taxon>
        <taxon>Paralvinella</taxon>
    </lineage>
</organism>
<dbReference type="Pfam" id="PF08447">
    <property type="entry name" value="PAS_3"/>
    <property type="match status" value="1"/>
</dbReference>
<dbReference type="CDD" id="cd00130">
    <property type="entry name" value="PAS"/>
    <property type="match status" value="1"/>
</dbReference>
<sequence length="655" mass="72055">MTALLTVHQPYHTAMFPGRDYEIERSFFLRMKCVLAKRNAGLTAGGYKVIHCSGYLRIKQYTMDMAPFDGCFQNVGLVAVGHSLPSSAITEIKLYGNMFMFRASLDMKLIFLDARVAHLTGYEPQDLIEKTIYHYIHACDILHMRYAHHTLLLKGQVTTKYYRFLAKDGGWVWMQSYATIVHNSRSSRPHCIVSVNYVLSGVECKDLQIQLEQTMSKEETPFTSVQERRTSAKSKSKSKSRRSPYPHITHTHAGDFNSTTSAGSGTPEYTAGDRQGYTDYGSQDMMQLSAGGYTPGLVYNSSADNVDSRYSALCASAYGTAGFYGDGAMGMYPYAAHRYFDESRSAYCDEKYYSPRDPGSLYTGYMASASGHVALAAPESARIVPSPDSRESSSCRHSDSAQSFGYDNSCLQSGSGQQQQQQQQGSRSSSRENYPVSLHPTPSANHQHQQHHQHPQQHHSSAYPNTYTNSRSDVITSCSVNSADAGSDQSHQAKKKAPPNGIRHDHVAQGKDERAKCHLTEEKTSKAAVVTETAPTKDQNSQQSVIMRRQHASTEPNDVGGGCRAVPETILKSHGSPAVSGSPPAMGRAGAVLGDVPSNLYGSTQCTYDFYGKNATYGTTNLQNSQRGYPVMPQAGYTSVIVDAQQYHVTNGYVH</sequence>
<feature type="region of interest" description="Disordered" evidence="6">
    <location>
        <begin position="382"/>
        <end position="545"/>
    </location>
</feature>
<dbReference type="SUPFAM" id="SSF55785">
    <property type="entry name" value="PYP-like sensor domain (PAS domain)"/>
    <property type="match status" value="1"/>
</dbReference>
<accession>A0AAD9JY94</accession>
<gene>
    <name evidence="8" type="ORF">LSH36_134g05028</name>
</gene>
<keyword evidence="9" id="KW-1185">Reference proteome</keyword>
<proteinExistence type="predicted"/>
<dbReference type="SMART" id="SM00086">
    <property type="entry name" value="PAC"/>
    <property type="match status" value="1"/>
</dbReference>
<dbReference type="InterPro" id="IPR013655">
    <property type="entry name" value="PAS_fold_3"/>
</dbReference>
<feature type="compositionally biased region" description="Basic residues" evidence="6">
    <location>
        <begin position="448"/>
        <end position="457"/>
    </location>
</feature>
<feature type="compositionally biased region" description="Basic and acidic residues" evidence="6">
    <location>
        <begin position="217"/>
        <end position="230"/>
    </location>
</feature>
<comment type="caution">
    <text evidence="8">The sequence shown here is derived from an EMBL/GenBank/DDBJ whole genome shotgun (WGS) entry which is preliminary data.</text>
</comment>
<evidence type="ECO:0000313" key="9">
    <source>
        <dbReference type="Proteomes" id="UP001208570"/>
    </source>
</evidence>
<dbReference type="InterPro" id="IPR000014">
    <property type="entry name" value="PAS"/>
</dbReference>
<evidence type="ECO:0000256" key="4">
    <source>
        <dbReference type="ARBA" id="ARBA00023163"/>
    </source>
</evidence>
<evidence type="ECO:0000256" key="3">
    <source>
        <dbReference type="ARBA" id="ARBA00023125"/>
    </source>
</evidence>
<feature type="compositionally biased region" description="Basic and acidic residues" evidence="6">
    <location>
        <begin position="502"/>
        <end position="525"/>
    </location>
</feature>
<keyword evidence="2" id="KW-0805">Transcription regulation</keyword>
<feature type="compositionally biased region" description="Low complexity" evidence="6">
    <location>
        <begin position="412"/>
        <end position="428"/>
    </location>
</feature>
<keyword evidence="5" id="KW-0539">Nucleus</keyword>
<feature type="compositionally biased region" description="Basic and acidic residues" evidence="6">
    <location>
        <begin position="388"/>
        <end position="399"/>
    </location>
</feature>
<feature type="region of interest" description="Disordered" evidence="6">
    <location>
        <begin position="217"/>
        <end position="277"/>
    </location>
</feature>
<dbReference type="Gene3D" id="3.30.450.20">
    <property type="entry name" value="PAS domain"/>
    <property type="match status" value="2"/>
</dbReference>
<dbReference type="NCBIfam" id="TIGR00229">
    <property type="entry name" value="sensory_box"/>
    <property type="match status" value="1"/>
</dbReference>
<dbReference type="SMART" id="SM00091">
    <property type="entry name" value="PAS"/>
    <property type="match status" value="1"/>
</dbReference>
<dbReference type="GO" id="GO:0000981">
    <property type="term" value="F:DNA-binding transcription factor activity, RNA polymerase II-specific"/>
    <property type="evidence" value="ECO:0007669"/>
    <property type="project" value="TreeGrafter"/>
</dbReference>
<dbReference type="PANTHER" id="PTHR23043">
    <property type="entry name" value="HYPOXIA-INDUCIBLE FACTOR 1 ALPHA"/>
    <property type="match status" value="1"/>
</dbReference>
<dbReference type="Proteomes" id="UP001208570">
    <property type="component" value="Unassembled WGS sequence"/>
</dbReference>
<evidence type="ECO:0000256" key="6">
    <source>
        <dbReference type="SAM" id="MobiDB-lite"/>
    </source>
</evidence>
<evidence type="ECO:0000256" key="1">
    <source>
        <dbReference type="ARBA" id="ARBA00004123"/>
    </source>
</evidence>
<comment type="subcellular location">
    <subcellularLocation>
        <location evidence="1">Nucleus</location>
    </subcellularLocation>
</comment>
<name>A0AAD9JY94_9ANNE</name>
<dbReference type="GO" id="GO:0000977">
    <property type="term" value="F:RNA polymerase II transcription regulatory region sequence-specific DNA binding"/>
    <property type="evidence" value="ECO:0007669"/>
    <property type="project" value="TreeGrafter"/>
</dbReference>
<feature type="compositionally biased region" description="Polar residues" evidence="6">
    <location>
        <begin position="533"/>
        <end position="545"/>
    </location>
</feature>
<feature type="compositionally biased region" description="Basic residues" evidence="6">
    <location>
        <begin position="231"/>
        <end position="244"/>
    </location>
</feature>
<evidence type="ECO:0000256" key="5">
    <source>
        <dbReference type="ARBA" id="ARBA00023242"/>
    </source>
</evidence>
<dbReference type="GO" id="GO:0005634">
    <property type="term" value="C:nucleus"/>
    <property type="evidence" value="ECO:0007669"/>
    <property type="project" value="UniProtKB-SubCell"/>
</dbReference>
<feature type="compositionally biased region" description="Polar residues" evidence="6">
    <location>
        <begin position="460"/>
        <end position="490"/>
    </location>
</feature>
<dbReference type="AlphaFoldDB" id="A0AAD9JY94"/>
<feature type="domain" description="PAS" evidence="7">
    <location>
        <begin position="100"/>
        <end position="155"/>
    </location>
</feature>
<protein>
    <recommendedName>
        <fullName evidence="7">PAS domain-containing protein</fullName>
    </recommendedName>
</protein>